<gene>
    <name evidence="2" type="ORF">GSD1FS_1571</name>
</gene>
<keyword evidence="1" id="KW-0732">Signal</keyword>
<evidence type="ECO:0000256" key="1">
    <source>
        <dbReference type="SAM" id="SignalP"/>
    </source>
</evidence>
<keyword evidence="3" id="KW-1185">Reference proteome</keyword>
<evidence type="ECO:0000313" key="2">
    <source>
        <dbReference type="EMBL" id="MUH60212.1"/>
    </source>
</evidence>
<dbReference type="AlphaFoldDB" id="A0A7K1J6H3"/>
<accession>A0A7K1J6H3</accession>
<name>A0A7K1J6H3_9BIFI</name>
<proteinExistence type="predicted"/>
<comment type="caution">
    <text evidence="2">The sequence shown here is derived from an EMBL/GenBank/DDBJ whole genome shotgun (WGS) entry which is preliminary data.</text>
</comment>
<reference evidence="2 3" key="1">
    <citation type="submission" date="2019-09" db="EMBL/GenBank/DDBJ databases">
        <title>Bifidobacterium canis sp. nov., isolated from the digestive tract of German Shepherd dog puppy.</title>
        <authorList>
            <person name="Bunesova V."/>
        </authorList>
    </citation>
    <scope>NUCLEOTIDE SEQUENCE [LARGE SCALE GENOMIC DNA]</scope>
    <source>
        <strain evidence="2 3">GSD1FS</strain>
    </source>
</reference>
<feature type="chain" id="PRO_5039292430" evidence="1">
    <location>
        <begin position="26"/>
        <end position="105"/>
    </location>
</feature>
<feature type="signal peptide" evidence="1">
    <location>
        <begin position="1"/>
        <end position="25"/>
    </location>
</feature>
<dbReference type="EMBL" id="WNLP01000008">
    <property type="protein sequence ID" value="MUH60212.1"/>
    <property type="molecule type" value="Genomic_DNA"/>
</dbReference>
<protein>
    <submittedName>
        <fullName evidence="2">ABC transporter substrate-binding protein</fullName>
    </submittedName>
</protein>
<dbReference type="PROSITE" id="PS51257">
    <property type="entry name" value="PROKAR_LIPOPROTEIN"/>
    <property type="match status" value="1"/>
</dbReference>
<organism evidence="2 3">
    <name type="scientific">Bifidobacterium canis</name>
    <dbReference type="NCBI Taxonomy" id="2610880"/>
    <lineage>
        <taxon>Bacteria</taxon>
        <taxon>Bacillati</taxon>
        <taxon>Actinomycetota</taxon>
        <taxon>Actinomycetes</taxon>
        <taxon>Bifidobacteriales</taxon>
        <taxon>Bifidobacteriaceae</taxon>
        <taxon>Bifidobacterium</taxon>
    </lineage>
</organism>
<sequence length="105" mass="10941">MSQGVTRIVRAFITVVTAVSLLCFAAACTSKSSSEPSASASATATTNGKVAMFLPSNSVNLSSNVPLNTWDDLSDALTDSLKTMESTTMTFNVQPAAISTSKVMR</sequence>
<dbReference type="RefSeq" id="WP_246166063.1">
    <property type="nucleotide sequence ID" value="NZ_WNLP01000008.1"/>
</dbReference>
<dbReference type="Proteomes" id="UP000487882">
    <property type="component" value="Unassembled WGS sequence"/>
</dbReference>
<evidence type="ECO:0000313" key="3">
    <source>
        <dbReference type="Proteomes" id="UP000487882"/>
    </source>
</evidence>